<sequence length="120" mass="13616">MSSNVGSHNIYEDGDQRNYKQSEINEMNEAQRFKEGQANSHLSLDSKDERSIANKLAREEHRQKESEPKDFEKVQLEHDARLPAASHGNKPSKGAKIDQELREEDEAAASHKGSWGSKKQ</sequence>
<feature type="compositionally biased region" description="Basic and acidic residues" evidence="1">
    <location>
        <begin position="44"/>
        <end position="81"/>
    </location>
</feature>
<dbReference type="PANTHER" id="PTHR39475:SF1">
    <property type="entry name" value="CONIDIATION-SPECIFIC PROTEIN 6"/>
    <property type="match status" value="1"/>
</dbReference>
<accession>A0ABR1LWM4</accession>
<protein>
    <submittedName>
        <fullName evidence="2">Uncharacterized protein</fullName>
    </submittedName>
</protein>
<dbReference type="EMBL" id="JBBPEH010000005">
    <property type="protein sequence ID" value="KAK7538470.1"/>
    <property type="molecule type" value="Genomic_DNA"/>
</dbReference>
<proteinExistence type="predicted"/>
<feature type="compositionally biased region" description="Basic and acidic residues" evidence="1">
    <location>
        <begin position="10"/>
        <end position="20"/>
    </location>
</feature>
<evidence type="ECO:0000313" key="2">
    <source>
        <dbReference type="EMBL" id="KAK7538470.1"/>
    </source>
</evidence>
<reference evidence="2 3" key="1">
    <citation type="submission" date="2024-04" db="EMBL/GenBank/DDBJ databases">
        <title>Phyllosticta paracitricarpa is synonymous to the EU quarantine fungus P. citricarpa based on phylogenomic analyses.</title>
        <authorList>
            <consortium name="Lawrence Berkeley National Laboratory"/>
            <person name="Van ingen-buijs V.A."/>
            <person name="Van westerhoven A.C."/>
            <person name="Haridas S."/>
            <person name="Skiadas P."/>
            <person name="Martin F."/>
            <person name="Groenewald J.Z."/>
            <person name="Crous P.W."/>
            <person name="Seidl M.F."/>
        </authorList>
    </citation>
    <scope>NUCLEOTIDE SEQUENCE [LARGE SCALE GENOMIC DNA]</scope>
    <source>
        <strain evidence="2 3">CPC 17464</strain>
    </source>
</reference>
<evidence type="ECO:0000256" key="1">
    <source>
        <dbReference type="SAM" id="MobiDB-lite"/>
    </source>
</evidence>
<name>A0ABR1LWM4_9PEZI</name>
<gene>
    <name evidence="2" type="ORF">J3D65DRAFT_622097</name>
</gene>
<comment type="caution">
    <text evidence="2">The sequence shown here is derived from an EMBL/GenBank/DDBJ whole genome shotgun (WGS) entry which is preliminary data.</text>
</comment>
<evidence type="ECO:0000313" key="3">
    <source>
        <dbReference type="Proteomes" id="UP001360953"/>
    </source>
</evidence>
<dbReference type="GeneID" id="92032940"/>
<keyword evidence="3" id="KW-1185">Reference proteome</keyword>
<feature type="region of interest" description="Disordered" evidence="1">
    <location>
        <begin position="1"/>
        <end position="120"/>
    </location>
</feature>
<dbReference type="PANTHER" id="PTHR39475">
    <property type="entry name" value="CONIDIATION-SPECIFIC PROTEIN 6"/>
    <property type="match status" value="1"/>
</dbReference>
<dbReference type="Proteomes" id="UP001360953">
    <property type="component" value="Unassembled WGS sequence"/>
</dbReference>
<organism evidence="2 3">
    <name type="scientific">Phyllosticta citribraziliensis</name>
    <dbReference type="NCBI Taxonomy" id="989973"/>
    <lineage>
        <taxon>Eukaryota</taxon>
        <taxon>Fungi</taxon>
        <taxon>Dikarya</taxon>
        <taxon>Ascomycota</taxon>
        <taxon>Pezizomycotina</taxon>
        <taxon>Dothideomycetes</taxon>
        <taxon>Dothideomycetes incertae sedis</taxon>
        <taxon>Botryosphaeriales</taxon>
        <taxon>Phyllostictaceae</taxon>
        <taxon>Phyllosticta</taxon>
    </lineage>
</organism>
<dbReference type="RefSeq" id="XP_066656157.1">
    <property type="nucleotide sequence ID" value="XM_066800034.1"/>
</dbReference>